<accession>A0A8N4F2Q7</accession>
<evidence type="ECO:0000256" key="1">
    <source>
        <dbReference type="SAM" id="MobiDB-lite"/>
    </source>
</evidence>
<proteinExistence type="predicted"/>
<dbReference type="Proteomes" id="UP000504607">
    <property type="component" value="Chromosome 3"/>
</dbReference>
<feature type="compositionally biased region" description="Basic residues" evidence="1">
    <location>
        <begin position="54"/>
        <end position="63"/>
    </location>
</feature>
<dbReference type="Pfam" id="PF03372">
    <property type="entry name" value="Exo_endo_phos"/>
    <property type="match status" value="1"/>
</dbReference>
<dbReference type="InterPro" id="IPR005135">
    <property type="entry name" value="Endo/exonuclease/phosphatase"/>
</dbReference>
<name>A0A8N4F2Q7_ELAGV</name>
<sequence>MGTTDAEEFPHLTQKRKRDRSLVFKRSGSDHRKWKREQDSRLPAAGSREDPPRRAKRRRTGRGRGRDVYGSRQWVFSPRDLSAFRDRFIIVSYNILGVENASKHPDLYDRIDPQHLNWDTRKKQIHKELTCYNPSILCFQEVDRFNDLAYLLQKDGFVGVYKGRTGEASDGCAIFWKEEEFTLLHQEDIEFRKFGLRDNVAQLCLFKVSHNNSNMSKNKDASCQIAEPRSCRTLLVVNIHVLFNPNRGDIKLGQIRVLLERANKLSQEYGKTPVVISGDLNSMPQSAIYQFFTSSEIDILAYDRKKISGQIEFPLRQMPVIAQNDALRTPKCISYGMKYKWSEEEIRLAAGSRGYTHLQNPLKLCSAYQGIPGHDNTRDDNGEPLATSYHSKFMGTVDYIWHSSALVPVAVVETLPINVLKRLGGLPSECYDPAEKGHRRARVIVLNALRGLMLGFFIDMRWGSDHLALVCKFAFVDDANCSDTLHDL</sequence>
<dbReference type="PANTHER" id="PTHR12121:SF74">
    <property type="entry name" value="CARBON CATABOLITE REPRESSOR PROTEIN 4 HOMOLOG 5"/>
    <property type="match status" value="1"/>
</dbReference>
<keyword evidence="3" id="KW-1185">Reference proteome</keyword>
<feature type="compositionally biased region" description="Basic and acidic residues" evidence="1">
    <location>
        <begin position="27"/>
        <end position="40"/>
    </location>
</feature>
<dbReference type="GO" id="GO:0000175">
    <property type="term" value="F:3'-5'-RNA exonuclease activity"/>
    <property type="evidence" value="ECO:0007669"/>
    <property type="project" value="TreeGrafter"/>
</dbReference>
<dbReference type="InterPro" id="IPR036691">
    <property type="entry name" value="Endo/exonu/phosph_ase_sf"/>
</dbReference>
<dbReference type="Gene3D" id="3.60.10.10">
    <property type="entry name" value="Endonuclease/exonuclease/phosphatase"/>
    <property type="match status" value="1"/>
</dbReference>
<dbReference type="PANTHER" id="PTHR12121">
    <property type="entry name" value="CARBON CATABOLITE REPRESSOR PROTEIN 4"/>
    <property type="match status" value="1"/>
</dbReference>
<dbReference type="SUPFAM" id="SSF56219">
    <property type="entry name" value="DNase I-like"/>
    <property type="match status" value="1"/>
</dbReference>
<protein>
    <submittedName>
        <fullName evidence="4">Carbon catabolite repressor protein 4 homolog 5 isoform X1</fullName>
    </submittedName>
</protein>
<dbReference type="OrthoDB" id="428734at2759"/>
<evidence type="ECO:0000259" key="2">
    <source>
        <dbReference type="Pfam" id="PF03372"/>
    </source>
</evidence>
<reference evidence="4" key="1">
    <citation type="submission" date="2025-08" db="UniProtKB">
        <authorList>
            <consortium name="RefSeq"/>
        </authorList>
    </citation>
    <scope>IDENTIFICATION</scope>
</reference>
<evidence type="ECO:0000313" key="3">
    <source>
        <dbReference type="Proteomes" id="UP000504607"/>
    </source>
</evidence>
<dbReference type="GeneID" id="105041195"/>
<evidence type="ECO:0000313" key="4">
    <source>
        <dbReference type="RefSeq" id="XP_029119236.1"/>
    </source>
</evidence>
<feature type="domain" description="Endonuclease/exonuclease/phosphatase" evidence="2">
    <location>
        <begin position="92"/>
        <end position="466"/>
    </location>
</feature>
<dbReference type="InterPro" id="IPR050410">
    <property type="entry name" value="CCR4/nocturin_mRNA_transcr"/>
</dbReference>
<dbReference type="RefSeq" id="XP_029119236.1">
    <property type="nucleotide sequence ID" value="XM_029263403.1"/>
</dbReference>
<gene>
    <name evidence="4" type="primary">LOC105041195</name>
</gene>
<organism evidence="3 4">
    <name type="scientific">Elaeis guineensis var. tenera</name>
    <name type="common">Oil palm</name>
    <dbReference type="NCBI Taxonomy" id="51953"/>
    <lineage>
        <taxon>Eukaryota</taxon>
        <taxon>Viridiplantae</taxon>
        <taxon>Streptophyta</taxon>
        <taxon>Embryophyta</taxon>
        <taxon>Tracheophyta</taxon>
        <taxon>Spermatophyta</taxon>
        <taxon>Magnoliopsida</taxon>
        <taxon>Liliopsida</taxon>
        <taxon>Arecaceae</taxon>
        <taxon>Arecoideae</taxon>
        <taxon>Cocoseae</taxon>
        <taxon>Elaeidinae</taxon>
        <taxon>Elaeis</taxon>
    </lineage>
</organism>
<dbReference type="AlphaFoldDB" id="A0A8N4F2Q7"/>
<feature type="region of interest" description="Disordered" evidence="1">
    <location>
        <begin position="1"/>
        <end position="66"/>
    </location>
</feature>